<dbReference type="Pfam" id="PF01636">
    <property type="entry name" value="APH"/>
    <property type="match status" value="1"/>
</dbReference>
<evidence type="ECO:0000313" key="3">
    <source>
        <dbReference type="Proteomes" id="UP001596119"/>
    </source>
</evidence>
<reference evidence="3" key="1">
    <citation type="journal article" date="2019" name="Int. J. Syst. Evol. Microbiol.">
        <title>The Global Catalogue of Microorganisms (GCM) 10K type strain sequencing project: providing services to taxonomists for standard genome sequencing and annotation.</title>
        <authorList>
            <consortium name="The Broad Institute Genomics Platform"/>
            <consortium name="The Broad Institute Genome Sequencing Center for Infectious Disease"/>
            <person name="Wu L."/>
            <person name="Ma J."/>
        </authorList>
    </citation>
    <scope>NUCLEOTIDE SEQUENCE [LARGE SCALE GENOMIC DNA]</scope>
    <source>
        <strain evidence="3">CGMCC 4.7397</strain>
    </source>
</reference>
<organism evidence="2 3">
    <name type="scientific">Pseudonocardia lutea</name>
    <dbReference type="NCBI Taxonomy" id="2172015"/>
    <lineage>
        <taxon>Bacteria</taxon>
        <taxon>Bacillati</taxon>
        <taxon>Actinomycetota</taxon>
        <taxon>Actinomycetes</taxon>
        <taxon>Pseudonocardiales</taxon>
        <taxon>Pseudonocardiaceae</taxon>
        <taxon>Pseudonocardia</taxon>
    </lineage>
</organism>
<proteinExistence type="predicted"/>
<comment type="caution">
    <text evidence="2">The sequence shown here is derived from an EMBL/GenBank/DDBJ whole genome shotgun (WGS) entry which is preliminary data.</text>
</comment>
<dbReference type="InterPro" id="IPR041726">
    <property type="entry name" value="ACAD10_11_N"/>
</dbReference>
<dbReference type="InterPro" id="IPR052898">
    <property type="entry name" value="ACAD10-like"/>
</dbReference>
<dbReference type="Proteomes" id="UP001596119">
    <property type="component" value="Unassembled WGS sequence"/>
</dbReference>
<dbReference type="RefSeq" id="WP_379567601.1">
    <property type="nucleotide sequence ID" value="NZ_JBHSQK010000047.1"/>
</dbReference>
<dbReference type="Gene3D" id="3.30.200.20">
    <property type="entry name" value="Phosphorylase Kinase, domain 1"/>
    <property type="match status" value="1"/>
</dbReference>
<dbReference type="PANTHER" id="PTHR47829">
    <property type="entry name" value="HYDROLASE, PUTATIVE (AFU_ORTHOLOGUE AFUA_1G12880)-RELATED"/>
    <property type="match status" value="1"/>
</dbReference>
<keyword evidence="3" id="KW-1185">Reference proteome</keyword>
<evidence type="ECO:0000313" key="2">
    <source>
        <dbReference type="EMBL" id="MFC5950468.1"/>
    </source>
</evidence>
<dbReference type="EMBL" id="JBHSQK010000047">
    <property type="protein sequence ID" value="MFC5950468.1"/>
    <property type="molecule type" value="Genomic_DNA"/>
</dbReference>
<dbReference type="Gene3D" id="3.90.1200.10">
    <property type="match status" value="1"/>
</dbReference>
<dbReference type="SUPFAM" id="SSF56112">
    <property type="entry name" value="Protein kinase-like (PK-like)"/>
    <property type="match status" value="1"/>
</dbReference>
<accession>A0ABW1IA24</accession>
<dbReference type="InterPro" id="IPR011009">
    <property type="entry name" value="Kinase-like_dom_sf"/>
</dbReference>
<gene>
    <name evidence="2" type="ORF">ACFQH9_19545</name>
</gene>
<dbReference type="CDD" id="cd05154">
    <property type="entry name" value="ACAD10_11_N-like"/>
    <property type="match status" value="1"/>
</dbReference>
<feature type="domain" description="Aminoglycoside phosphotransferase" evidence="1">
    <location>
        <begin position="43"/>
        <end position="272"/>
    </location>
</feature>
<dbReference type="InterPro" id="IPR002575">
    <property type="entry name" value="Aminoglycoside_PTrfase"/>
</dbReference>
<dbReference type="PANTHER" id="PTHR47829:SF1">
    <property type="entry name" value="HAD FAMILY PHOSPHATASE"/>
    <property type="match status" value="1"/>
</dbReference>
<name>A0ABW1IA24_9PSEU</name>
<sequence>MPPTPSPASAPTATGAAPGPEALAALRSLLEEHGERPRELRASLLSGGRSNLTYTVTDGHRSWVLRRPPLGHVLATAHDMGREYRVMAALATTPVPVPRTVLLDEAGELLGAPCYIMDKVEGTVLRDGADLDGVAPGDRARLAEAFVDALADLHTVDPAAVGLADLGRPDGYLERQVRRWRTQLAASRSRELHDLDRLAERLAQSVPPSRGGAIVHGDFRLDNAILDHTDPARVLAVLDWEMATMGDPLADLALFALYWEGWAGLDNPFAATPTEHGFPTTPGLLERYARRTGATLDDGGWYAGFAYFKFAAICEGIHYRHVSGLTVGEGFDRFGAMVPELARRGVAALGR</sequence>
<protein>
    <submittedName>
        <fullName evidence="2">Phosphotransferase family protein</fullName>
    </submittedName>
</protein>
<evidence type="ECO:0000259" key="1">
    <source>
        <dbReference type="Pfam" id="PF01636"/>
    </source>
</evidence>